<feature type="compositionally biased region" description="Basic and acidic residues" evidence="1">
    <location>
        <begin position="143"/>
        <end position="158"/>
    </location>
</feature>
<gene>
    <name evidence="2" type="ORF">A5792_02720</name>
</gene>
<name>A0A1A0R6N0_MYCPR</name>
<evidence type="ECO:0000313" key="3">
    <source>
        <dbReference type="Proteomes" id="UP000093902"/>
    </source>
</evidence>
<accession>A0A1A0R6N0</accession>
<evidence type="ECO:0000313" key="2">
    <source>
        <dbReference type="EMBL" id="OBB29793.1"/>
    </source>
</evidence>
<protein>
    <submittedName>
        <fullName evidence="2">Uncharacterized protein</fullName>
    </submittedName>
</protein>
<feature type="region of interest" description="Disordered" evidence="1">
    <location>
        <begin position="131"/>
        <end position="191"/>
    </location>
</feature>
<dbReference type="AlphaFoldDB" id="A0A1A0R6N0"/>
<dbReference type="Proteomes" id="UP000093902">
    <property type="component" value="Unassembled WGS sequence"/>
</dbReference>
<proteinExistence type="predicted"/>
<reference evidence="3" key="1">
    <citation type="submission" date="2016-06" db="EMBL/GenBank/DDBJ databases">
        <authorList>
            <person name="Sutton G."/>
            <person name="Brinkac L."/>
            <person name="Sanka R."/>
            <person name="Adams M."/>
            <person name="Lau E."/>
            <person name="Mehaffy C."/>
            <person name="Tameris M."/>
            <person name="Hatherill M."/>
            <person name="Hanekom W."/>
            <person name="Mahomed H."/>
            <person name="Mcshane H."/>
        </authorList>
    </citation>
    <scope>NUCLEOTIDE SEQUENCE [LARGE SCALE GENOMIC DNA]</scope>
    <source>
        <strain evidence="3">852002-51209_SCH5440388</strain>
    </source>
</reference>
<sequence length="296" mass="31703">MVRKVVSMLIAPVLASGLLWSPMILGSVLPVAAADVFQQMCPDVAAQFASWKQRADDHNNRTGSIDTYDNAAVDAFNAEKAQLEAERTEFMPRLDACDAVVTVVTPKDPSGLQLATPTAAQRLAIDTARKSIPTGYQPQPARAGDREVVPRDAPERPLYDALRGGSPEDVPKDVRLAGTAAPRPGAPDPVYPGLKIGETQAGDGKVSPSHIVSLAELIKLPGFLKLTSDQMYILSRLPLNYQWQSWTASAAADSGSAVRLLPQPDASWAGKQMQLKNETSNQLRDVVNNLVRASGG</sequence>
<organism evidence="2 3">
    <name type="scientific">Mycolicibacterium peregrinum</name>
    <name type="common">Mycobacterium peregrinum</name>
    <dbReference type="NCBI Taxonomy" id="43304"/>
    <lineage>
        <taxon>Bacteria</taxon>
        <taxon>Bacillati</taxon>
        <taxon>Actinomycetota</taxon>
        <taxon>Actinomycetes</taxon>
        <taxon>Mycobacteriales</taxon>
        <taxon>Mycobacteriaceae</taxon>
        <taxon>Mycolicibacterium</taxon>
    </lineage>
</organism>
<dbReference type="EMBL" id="LZSO01000023">
    <property type="protein sequence ID" value="OBB29793.1"/>
    <property type="molecule type" value="Genomic_DNA"/>
</dbReference>
<evidence type="ECO:0000256" key="1">
    <source>
        <dbReference type="SAM" id="MobiDB-lite"/>
    </source>
</evidence>
<comment type="caution">
    <text evidence="2">The sequence shown here is derived from an EMBL/GenBank/DDBJ whole genome shotgun (WGS) entry which is preliminary data.</text>
</comment>